<keyword evidence="2" id="KW-1185">Reference proteome</keyword>
<accession>A0ABR1WW36</accession>
<evidence type="ECO:0000313" key="2">
    <source>
        <dbReference type="Proteomes" id="UP001480595"/>
    </source>
</evidence>
<name>A0ABR1WW36_9PEZI</name>
<sequence length="99" mass="10350">MSMLSTSRVWSGLLGSWKLTGVGYVLMLSGCRYASVPEIVHDDDVPGVGEGNMAVVTGHVAAAGQRLGKEDGVRRFRLSNASPGGCPVFSALVQAVQDD</sequence>
<comment type="caution">
    <text evidence="1">The sequence shown here is derived from an EMBL/GenBank/DDBJ whole genome shotgun (WGS) entry which is preliminary data.</text>
</comment>
<evidence type="ECO:0000313" key="1">
    <source>
        <dbReference type="EMBL" id="KAK8087374.1"/>
    </source>
</evidence>
<gene>
    <name evidence="1" type="ORF">PG994_002348</name>
</gene>
<reference evidence="1 2" key="1">
    <citation type="submission" date="2023-01" db="EMBL/GenBank/DDBJ databases">
        <title>Analysis of 21 Apiospora genomes using comparative genomics revels a genus with tremendous synthesis potential of carbohydrate active enzymes and secondary metabolites.</title>
        <authorList>
            <person name="Sorensen T."/>
        </authorList>
    </citation>
    <scope>NUCLEOTIDE SEQUENCE [LARGE SCALE GENOMIC DNA]</scope>
    <source>
        <strain evidence="1 2">CBS 135458</strain>
    </source>
</reference>
<dbReference type="Proteomes" id="UP001480595">
    <property type="component" value="Unassembled WGS sequence"/>
</dbReference>
<organism evidence="1 2">
    <name type="scientific">Apiospora phragmitis</name>
    <dbReference type="NCBI Taxonomy" id="2905665"/>
    <lineage>
        <taxon>Eukaryota</taxon>
        <taxon>Fungi</taxon>
        <taxon>Dikarya</taxon>
        <taxon>Ascomycota</taxon>
        <taxon>Pezizomycotina</taxon>
        <taxon>Sordariomycetes</taxon>
        <taxon>Xylariomycetidae</taxon>
        <taxon>Amphisphaeriales</taxon>
        <taxon>Apiosporaceae</taxon>
        <taxon>Apiospora</taxon>
    </lineage>
</organism>
<dbReference type="RefSeq" id="XP_066721898.1">
    <property type="nucleotide sequence ID" value="XM_066853757.1"/>
</dbReference>
<proteinExistence type="predicted"/>
<dbReference type="EMBL" id="JAQQWL010000002">
    <property type="protein sequence ID" value="KAK8087374.1"/>
    <property type="molecule type" value="Genomic_DNA"/>
</dbReference>
<dbReference type="GeneID" id="92086820"/>
<protein>
    <submittedName>
        <fullName evidence="1">Uncharacterized protein</fullName>
    </submittedName>
</protein>